<keyword evidence="10" id="KW-1185">Reference proteome</keyword>
<feature type="transmembrane region" description="Helical" evidence="6">
    <location>
        <begin position="306"/>
        <end position="325"/>
    </location>
</feature>
<dbReference type="GO" id="GO:0022857">
    <property type="term" value="F:transmembrane transporter activity"/>
    <property type="evidence" value="ECO:0007669"/>
    <property type="project" value="InterPro"/>
</dbReference>
<evidence type="ECO:0000256" key="5">
    <source>
        <dbReference type="ARBA" id="ARBA00034125"/>
    </source>
</evidence>
<dbReference type="RefSeq" id="WP_263544547.1">
    <property type="nucleotide sequence ID" value="NZ_JAOVZO020000001.1"/>
</dbReference>
<feature type="transmembrane region" description="Helical" evidence="6">
    <location>
        <begin position="362"/>
        <end position="380"/>
    </location>
</feature>
<feature type="transmembrane region" description="Helical" evidence="6">
    <location>
        <begin position="186"/>
        <end position="204"/>
    </location>
</feature>
<dbReference type="InterPro" id="IPR051361">
    <property type="entry name" value="ThrE/Ser_Exporter"/>
</dbReference>
<comment type="similarity">
    <text evidence="5">Belongs to the ThrE exporter (TC 2.A.79) family.</text>
</comment>
<comment type="subcellular location">
    <subcellularLocation>
        <location evidence="1">Membrane</location>
        <topology evidence="1">Multi-pass membrane protein</topology>
    </subcellularLocation>
</comment>
<feature type="transmembrane region" description="Helical" evidence="6">
    <location>
        <begin position="331"/>
        <end position="350"/>
    </location>
</feature>
<dbReference type="Proteomes" id="UP001139971">
    <property type="component" value="Unassembled WGS sequence"/>
</dbReference>
<comment type="caution">
    <text evidence="9">The sequence shown here is derived from an EMBL/GenBank/DDBJ whole genome shotgun (WGS) entry which is preliminary data.</text>
</comment>
<gene>
    <name evidence="9" type="ORF">OD750_001075</name>
</gene>
<keyword evidence="4 6" id="KW-0472">Membrane</keyword>
<accession>A0A9X3YHH8</accession>
<reference evidence="9" key="1">
    <citation type="submission" date="2023-02" db="EMBL/GenBank/DDBJ databases">
        <title>Tahibacter soli sp. nov. isolated from soil.</title>
        <authorList>
            <person name="Baek J.H."/>
            <person name="Lee J.K."/>
            <person name="Choi D.G."/>
            <person name="Jeon C.O."/>
        </authorList>
    </citation>
    <scope>NUCLEOTIDE SEQUENCE</scope>
    <source>
        <strain evidence="9">BL</strain>
    </source>
</reference>
<evidence type="ECO:0000256" key="4">
    <source>
        <dbReference type="ARBA" id="ARBA00023136"/>
    </source>
</evidence>
<feature type="transmembrane region" description="Helical" evidence="6">
    <location>
        <begin position="210"/>
        <end position="228"/>
    </location>
</feature>
<feature type="transmembrane region" description="Helical" evidence="6">
    <location>
        <begin position="240"/>
        <end position="261"/>
    </location>
</feature>
<evidence type="ECO:0000256" key="1">
    <source>
        <dbReference type="ARBA" id="ARBA00004141"/>
    </source>
</evidence>
<dbReference type="InterPro" id="IPR024528">
    <property type="entry name" value="ThrE_2"/>
</dbReference>
<name>A0A9X3YHH8_9GAMM</name>
<dbReference type="AlphaFoldDB" id="A0A9X3YHH8"/>
<evidence type="ECO:0000313" key="9">
    <source>
        <dbReference type="EMBL" id="MDC8011131.1"/>
    </source>
</evidence>
<keyword evidence="2 6" id="KW-0812">Transmembrane</keyword>
<evidence type="ECO:0000313" key="10">
    <source>
        <dbReference type="Proteomes" id="UP001139971"/>
    </source>
</evidence>
<evidence type="ECO:0000259" key="8">
    <source>
        <dbReference type="Pfam" id="PF12821"/>
    </source>
</evidence>
<dbReference type="InterPro" id="IPR010619">
    <property type="entry name" value="ThrE-like_N"/>
</dbReference>
<feature type="transmembrane region" description="Helical" evidence="6">
    <location>
        <begin position="392"/>
        <end position="412"/>
    </location>
</feature>
<dbReference type="PANTHER" id="PTHR31082">
    <property type="entry name" value="PHEROMONE-REGULATED MEMBRANE PROTEIN 10"/>
    <property type="match status" value="1"/>
</dbReference>
<dbReference type="PANTHER" id="PTHR31082:SF4">
    <property type="entry name" value="PHEROMONE-REGULATED MEMBRANE PROTEIN 10"/>
    <property type="match status" value="1"/>
</dbReference>
<feature type="transmembrane region" description="Helical" evidence="6">
    <location>
        <begin position="132"/>
        <end position="150"/>
    </location>
</feature>
<sequence>MQEEEPRAQSAYTLNTRVGFVVALARRLHEYGTAAPRLEDAISKVSERLDLYCDVLSTPTSIVLSFAETSQGKHAVAQLTQVIRLAPGEVNLRRLCEVDNIADRVIDGSLDLRTGYRMLRELDRPMSPRGRWLTVLAYGVSSASIASLLKTSWADIAVAALCGWLIGLVAYGAVGRPRLSASFEAVSALIVTVIAIAVSAYVVPLSLKPVVLASLIVLLPGMTLTTAVRELSSQHLVSGVARMAGAMATLLKLTFGTVAAAQLCRVVGVVPSSEVLPAVPVWAEWLGLVAGACSFAVIFRSGRRDVWIVIASIMLGYALTRFGGARFGPEFGVFIAGLTIGAVSNVYATLKQRPGALIREPGIILLVPGSIGFKSLSFVFERDVLLGIDTAFSLVTILVSLVAGLLFGDLLAPPRRSL</sequence>
<feature type="domain" description="Threonine/serine exporter-like N-terminal" evidence="7">
    <location>
        <begin position="20"/>
        <end position="263"/>
    </location>
</feature>
<proteinExistence type="inferred from homology"/>
<dbReference type="GO" id="GO:0016020">
    <property type="term" value="C:membrane"/>
    <property type="evidence" value="ECO:0007669"/>
    <property type="project" value="UniProtKB-SubCell"/>
</dbReference>
<feature type="domain" description="Threonine/Serine exporter ThrE" evidence="8">
    <location>
        <begin position="291"/>
        <end position="409"/>
    </location>
</feature>
<dbReference type="Pfam" id="PF06738">
    <property type="entry name" value="ThrE"/>
    <property type="match status" value="1"/>
</dbReference>
<feature type="transmembrane region" description="Helical" evidence="6">
    <location>
        <begin position="281"/>
        <end position="299"/>
    </location>
</feature>
<evidence type="ECO:0000259" key="7">
    <source>
        <dbReference type="Pfam" id="PF06738"/>
    </source>
</evidence>
<organism evidence="9 10">
    <name type="scientific">Tahibacter soli</name>
    <dbReference type="NCBI Taxonomy" id="2983605"/>
    <lineage>
        <taxon>Bacteria</taxon>
        <taxon>Pseudomonadati</taxon>
        <taxon>Pseudomonadota</taxon>
        <taxon>Gammaproteobacteria</taxon>
        <taxon>Lysobacterales</taxon>
        <taxon>Rhodanobacteraceae</taxon>
        <taxon>Tahibacter</taxon>
    </lineage>
</organism>
<dbReference type="Pfam" id="PF12821">
    <property type="entry name" value="ThrE_2"/>
    <property type="match status" value="1"/>
</dbReference>
<feature type="transmembrane region" description="Helical" evidence="6">
    <location>
        <begin position="156"/>
        <end position="174"/>
    </location>
</feature>
<protein>
    <submittedName>
        <fullName evidence="9">Threonine/serine exporter family protein</fullName>
    </submittedName>
</protein>
<evidence type="ECO:0000256" key="2">
    <source>
        <dbReference type="ARBA" id="ARBA00022692"/>
    </source>
</evidence>
<dbReference type="EMBL" id="JAOVZO020000001">
    <property type="protein sequence ID" value="MDC8011131.1"/>
    <property type="molecule type" value="Genomic_DNA"/>
</dbReference>
<evidence type="ECO:0000256" key="3">
    <source>
        <dbReference type="ARBA" id="ARBA00022989"/>
    </source>
</evidence>
<evidence type="ECO:0000256" key="6">
    <source>
        <dbReference type="SAM" id="Phobius"/>
    </source>
</evidence>
<keyword evidence="3 6" id="KW-1133">Transmembrane helix</keyword>